<dbReference type="KEGG" id="scb:SCAB_49741"/>
<dbReference type="HOGENOM" id="CLU_195373_0_0_11"/>
<sequence length="95" mass="9697">MAANLVKLAKVLIPTGPRSPPHGTQPLGGGTTMPAALALASALVVVALQRFVEWRYGTMGAIGLLFLTIGLKANNHTCSSIGAVILALMFAGPAM</sequence>
<evidence type="ECO:0000256" key="1">
    <source>
        <dbReference type="SAM" id="Phobius"/>
    </source>
</evidence>
<proteinExistence type="predicted"/>
<dbReference type="Proteomes" id="UP000001444">
    <property type="component" value="Chromosome"/>
</dbReference>
<dbReference type="AlphaFoldDB" id="C9ZGZ8"/>
<gene>
    <name evidence="2" type="ordered locus">SCAB_49741</name>
</gene>
<reference evidence="2 3" key="1">
    <citation type="journal article" date="2010" name="Mol. Plant Microbe Interact.">
        <title>Streptomyces scabies 87-22 contains a coronafacic acid-like biosynthetic cluster that contributes to plant-microbe interactions.</title>
        <authorList>
            <person name="Bignell D.R."/>
            <person name="Seipke R.F."/>
            <person name="Huguet-Tapia J.C."/>
            <person name="Chambers A.H."/>
            <person name="Parry R.J."/>
            <person name="Loria R."/>
        </authorList>
    </citation>
    <scope>NUCLEOTIDE SEQUENCE [LARGE SCALE GENOMIC DNA]</scope>
    <source>
        <strain evidence="2 3">87.22</strain>
    </source>
</reference>
<feature type="transmembrane region" description="Helical" evidence="1">
    <location>
        <begin position="27"/>
        <end position="48"/>
    </location>
</feature>
<protein>
    <submittedName>
        <fullName evidence="2">Putative membrane protein</fullName>
    </submittedName>
</protein>
<keyword evidence="1" id="KW-0472">Membrane</keyword>
<dbReference type="eggNOG" id="ENOG50303MZ">
    <property type="taxonomic scope" value="Bacteria"/>
</dbReference>
<keyword evidence="1" id="KW-1133">Transmembrane helix</keyword>
<name>C9ZGZ8_STRSW</name>
<accession>C9ZGZ8</accession>
<evidence type="ECO:0000313" key="2">
    <source>
        <dbReference type="EMBL" id="CBG72023.1"/>
    </source>
</evidence>
<keyword evidence="1" id="KW-0812">Transmembrane</keyword>
<dbReference type="EMBL" id="FN554889">
    <property type="protein sequence ID" value="CBG72023.1"/>
    <property type="molecule type" value="Genomic_DNA"/>
</dbReference>
<organism evidence="2 3">
    <name type="scientific">Streptomyces scabiei (strain 87.22)</name>
    <dbReference type="NCBI Taxonomy" id="680198"/>
    <lineage>
        <taxon>Bacteria</taxon>
        <taxon>Bacillati</taxon>
        <taxon>Actinomycetota</taxon>
        <taxon>Actinomycetes</taxon>
        <taxon>Kitasatosporales</taxon>
        <taxon>Streptomycetaceae</taxon>
        <taxon>Streptomyces</taxon>
    </lineage>
</organism>
<keyword evidence="3" id="KW-1185">Reference proteome</keyword>
<evidence type="ECO:0000313" key="3">
    <source>
        <dbReference type="Proteomes" id="UP000001444"/>
    </source>
</evidence>
<dbReference type="STRING" id="680198.SCAB_49741"/>